<organism evidence="6 8">
    <name type="scientific">Intestinimonas massiliensis</name>
    <name type="common">ex Afouda et al. 2020</name>
    <dbReference type="NCBI Taxonomy" id="1673721"/>
    <lineage>
        <taxon>Bacteria</taxon>
        <taxon>Bacillati</taxon>
        <taxon>Bacillota</taxon>
        <taxon>Clostridia</taxon>
        <taxon>Eubacteriales</taxon>
        <taxon>Intestinimonas</taxon>
    </lineage>
</organism>
<accession>A0AAW5JS71</accession>
<dbReference type="SUPFAM" id="SSF48008">
    <property type="entry name" value="GntR ligand-binding domain-like"/>
    <property type="match status" value="1"/>
</dbReference>
<dbReference type="Pfam" id="PF07729">
    <property type="entry name" value="FCD"/>
    <property type="match status" value="1"/>
</dbReference>
<dbReference type="InterPro" id="IPR036390">
    <property type="entry name" value="WH_DNA-bd_sf"/>
</dbReference>
<dbReference type="InterPro" id="IPR000524">
    <property type="entry name" value="Tscrpt_reg_HTH_GntR"/>
</dbReference>
<dbReference type="PANTHER" id="PTHR43537:SF5">
    <property type="entry name" value="UXU OPERON TRANSCRIPTIONAL REGULATOR"/>
    <property type="match status" value="1"/>
</dbReference>
<dbReference type="Gene3D" id="1.20.120.530">
    <property type="entry name" value="GntR ligand-binding domain-like"/>
    <property type="match status" value="1"/>
</dbReference>
<reference evidence="6" key="2">
    <citation type="submission" date="2022-06" db="EMBL/GenBank/DDBJ databases">
        <title>Isolation of gut microbiota from human fecal samples.</title>
        <authorList>
            <person name="Pamer E.G."/>
            <person name="Barat B."/>
            <person name="Waligurski E."/>
            <person name="Medina S."/>
            <person name="Paddock L."/>
            <person name="Mostad J."/>
        </authorList>
    </citation>
    <scope>NUCLEOTIDE SEQUENCE</scope>
    <source>
        <strain evidence="6">DFI.9.91</strain>
    </source>
</reference>
<reference evidence="5 7" key="1">
    <citation type="submission" date="2022-01" db="EMBL/GenBank/DDBJ databases">
        <title>Collection of gut derived symbiotic bacterial strains cultured from healthy donors.</title>
        <authorList>
            <person name="Lin H."/>
            <person name="Kohout C."/>
            <person name="Waligurski E."/>
            <person name="Pamer E.G."/>
        </authorList>
    </citation>
    <scope>NUCLEOTIDE SEQUENCE [LARGE SCALE GENOMIC DNA]</scope>
    <source>
        <strain evidence="5 7">DFI.3.7</strain>
    </source>
</reference>
<sequence length="241" mass="26956">MRDSVGQGKAYEKVIDYIQGEILKGDLKRGEKLPPERELAELLGVGRNSVREAMRTLSLMGFISSTQGAGNFVSCNLEKNLAESTRMMMMLNETDYRQISELRQGLESQAILLAAERIAQAQLSRLEQIAWEMRGAGMEQSVALDKELHGIIGEASGNRLIMVILRALAETIDSFIDDMHRRIMSNEDLGKRLLDAHQGIVLALVDRNGPEAVRMMREHFRVVDEAIFSLVLNQDGTPKTD</sequence>
<dbReference type="Proteomes" id="UP001204562">
    <property type="component" value="Unassembled WGS sequence"/>
</dbReference>
<keyword evidence="7" id="KW-1185">Reference proteome</keyword>
<feature type="domain" description="HTH gntR-type" evidence="4">
    <location>
        <begin position="8"/>
        <end position="76"/>
    </location>
</feature>
<dbReference type="GO" id="GO:0003700">
    <property type="term" value="F:DNA-binding transcription factor activity"/>
    <property type="evidence" value="ECO:0007669"/>
    <property type="project" value="InterPro"/>
</dbReference>
<evidence type="ECO:0000256" key="1">
    <source>
        <dbReference type="ARBA" id="ARBA00023015"/>
    </source>
</evidence>
<proteinExistence type="predicted"/>
<dbReference type="PANTHER" id="PTHR43537">
    <property type="entry name" value="TRANSCRIPTIONAL REGULATOR, GNTR FAMILY"/>
    <property type="match status" value="1"/>
</dbReference>
<dbReference type="EMBL" id="JANFYS010000019">
    <property type="protein sequence ID" value="MCQ4770739.1"/>
    <property type="molecule type" value="Genomic_DNA"/>
</dbReference>
<evidence type="ECO:0000256" key="3">
    <source>
        <dbReference type="ARBA" id="ARBA00023163"/>
    </source>
</evidence>
<dbReference type="SMART" id="SM00345">
    <property type="entry name" value="HTH_GNTR"/>
    <property type="match status" value="1"/>
</dbReference>
<dbReference type="Pfam" id="PF00392">
    <property type="entry name" value="GntR"/>
    <property type="match status" value="1"/>
</dbReference>
<evidence type="ECO:0000313" key="7">
    <source>
        <dbReference type="Proteomes" id="UP001200313"/>
    </source>
</evidence>
<keyword evidence="2" id="KW-0238">DNA-binding</keyword>
<gene>
    <name evidence="5" type="ORF">L0P79_10860</name>
    <name evidence="6" type="ORF">NE579_09715</name>
</gene>
<evidence type="ECO:0000256" key="2">
    <source>
        <dbReference type="ARBA" id="ARBA00023125"/>
    </source>
</evidence>
<dbReference type="RefSeq" id="WP_050617734.1">
    <property type="nucleotide sequence ID" value="NZ_JAKNJB010000018.1"/>
</dbReference>
<dbReference type="SMART" id="SM00895">
    <property type="entry name" value="FCD"/>
    <property type="match status" value="1"/>
</dbReference>
<dbReference type="CDD" id="cd07377">
    <property type="entry name" value="WHTH_GntR"/>
    <property type="match status" value="1"/>
</dbReference>
<dbReference type="SUPFAM" id="SSF46785">
    <property type="entry name" value="Winged helix' DNA-binding domain"/>
    <property type="match status" value="1"/>
</dbReference>
<name>A0AAW5JS71_9FIRM</name>
<dbReference type="AlphaFoldDB" id="A0AAW5JS71"/>
<protein>
    <submittedName>
        <fullName evidence="6">FadR family transcriptional regulator</fullName>
    </submittedName>
</protein>
<dbReference type="EMBL" id="JAKNJB010000018">
    <property type="protein sequence ID" value="MCG4527577.1"/>
    <property type="molecule type" value="Genomic_DNA"/>
</dbReference>
<dbReference type="InterPro" id="IPR036388">
    <property type="entry name" value="WH-like_DNA-bd_sf"/>
</dbReference>
<dbReference type="PROSITE" id="PS50949">
    <property type="entry name" value="HTH_GNTR"/>
    <property type="match status" value="1"/>
</dbReference>
<keyword evidence="1" id="KW-0805">Transcription regulation</keyword>
<dbReference type="GO" id="GO:0003677">
    <property type="term" value="F:DNA binding"/>
    <property type="evidence" value="ECO:0007669"/>
    <property type="project" value="UniProtKB-KW"/>
</dbReference>
<evidence type="ECO:0000313" key="5">
    <source>
        <dbReference type="EMBL" id="MCG4527577.1"/>
    </source>
</evidence>
<dbReference type="PRINTS" id="PR00035">
    <property type="entry name" value="HTHGNTR"/>
</dbReference>
<evidence type="ECO:0000313" key="6">
    <source>
        <dbReference type="EMBL" id="MCQ4770739.1"/>
    </source>
</evidence>
<dbReference type="InterPro" id="IPR008920">
    <property type="entry name" value="TF_FadR/GntR_C"/>
</dbReference>
<dbReference type="Proteomes" id="UP001200313">
    <property type="component" value="Unassembled WGS sequence"/>
</dbReference>
<dbReference type="Gene3D" id="1.10.10.10">
    <property type="entry name" value="Winged helix-like DNA-binding domain superfamily/Winged helix DNA-binding domain"/>
    <property type="match status" value="1"/>
</dbReference>
<keyword evidence="3" id="KW-0804">Transcription</keyword>
<evidence type="ECO:0000259" key="4">
    <source>
        <dbReference type="PROSITE" id="PS50949"/>
    </source>
</evidence>
<comment type="caution">
    <text evidence="6">The sequence shown here is derived from an EMBL/GenBank/DDBJ whole genome shotgun (WGS) entry which is preliminary data.</text>
</comment>
<dbReference type="InterPro" id="IPR011711">
    <property type="entry name" value="GntR_C"/>
</dbReference>
<evidence type="ECO:0000313" key="8">
    <source>
        <dbReference type="Proteomes" id="UP001204562"/>
    </source>
</evidence>